<dbReference type="PANTHER" id="PTHR14969">
    <property type="entry name" value="SPHINGOSINE-1-PHOSPHATE PHOSPHOHYDROLASE"/>
    <property type="match status" value="1"/>
</dbReference>
<gene>
    <name evidence="3" type="ORF">GCM10011339_13160</name>
</gene>
<feature type="transmembrane region" description="Helical" evidence="1">
    <location>
        <begin position="143"/>
        <end position="162"/>
    </location>
</feature>
<feature type="transmembrane region" description="Helical" evidence="1">
    <location>
        <begin position="115"/>
        <end position="136"/>
    </location>
</feature>
<dbReference type="SMART" id="SM00014">
    <property type="entry name" value="acidPPc"/>
    <property type="match status" value="1"/>
</dbReference>
<accession>A0ABQ1UTI5</accession>
<dbReference type="Proteomes" id="UP000647339">
    <property type="component" value="Unassembled WGS sequence"/>
</dbReference>
<dbReference type="SUPFAM" id="SSF48317">
    <property type="entry name" value="Acid phosphatase/Vanadium-dependent haloperoxidase"/>
    <property type="match status" value="1"/>
</dbReference>
<feature type="transmembrane region" description="Helical" evidence="1">
    <location>
        <begin position="168"/>
        <end position="187"/>
    </location>
</feature>
<sequence>MTGLTYKPVIETLKHWDEELFLFLNAQHLDWLDPIMFGISGKLIWLPFYALLVYLIIRNAGKGSIWIFIGIALAILFSDQIASGFMKPFFERPRPCHDPRWEGIMFNYKHCGGMYGFASSHASNTFSLATYLLVTFHRKVKGFGWMFLWAALVSYSRIYLGVHYPADVLVGAVVGMISAFVAWWLVVKIKMTTIRKVEEMDEQEE</sequence>
<dbReference type="PANTHER" id="PTHR14969:SF13">
    <property type="entry name" value="AT30094P"/>
    <property type="match status" value="1"/>
</dbReference>
<comment type="caution">
    <text evidence="3">The sequence shown here is derived from an EMBL/GenBank/DDBJ whole genome shotgun (WGS) entry which is preliminary data.</text>
</comment>
<evidence type="ECO:0000256" key="1">
    <source>
        <dbReference type="SAM" id="Phobius"/>
    </source>
</evidence>
<dbReference type="InterPro" id="IPR036938">
    <property type="entry name" value="PAP2/HPO_sf"/>
</dbReference>
<dbReference type="InterPro" id="IPR000326">
    <property type="entry name" value="PAP2/HPO"/>
</dbReference>
<feature type="transmembrane region" description="Helical" evidence="1">
    <location>
        <begin position="64"/>
        <end position="85"/>
    </location>
</feature>
<organism evidence="3 4">
    <name type="scientific">Echinicola rosea</name>
    <dbReference type="NCBI Taxonomy" id="1807691"/>
    <lineage>
        <taxon>Bacteria</taxon>
        <taxon>Pseudomonadati</taxon>
        <taxon>Bacteroidota</taxon>
        <taxon>Cytophagia</taxon>
        <taxon>Cytophagales</taxon>
        <taxon>Cyclobacteriaceae</taxon>
        <taxon>Echinicola</taxon>
    </lineage>
</organism>
<dbReference type="Gene3D" id="1.20.144.10">
    <property type="entry name" value="Phosphatidic acid phosphatase type 2/haloperoxidase"/>
    <property type="match status" value="2"/>
</dbReference>
<feature type="domain" description="Phosphatidic acid phosphatase type 2/haloperoxidase" evidence="2">
    <location>
        <begin position="69"/>
        <end position="183"/>
    </location>
</feature>
<feature type="transmembrane region" description="Helical" evidence="1">
    <location>
        <begin position="35"/>
        <end position="57"/>
    </location>
</feature>
<name>A0ABQ1UTI5_9BACT</name>
<keyword evidence="1" id="KW-0472">Membrane</keyword>
<keyword evidence="4" id="KW-1185">Reference proteome</keyword>
<evidence type="ECO:0000259" key="2">
    <source>
        <dbReference type="SMART" id="SM00014"/>
    </source>
</evidence>
<dbReference type="EMBL" id="BMIU01000005">
    <property type="protein sequence ID" value="GGF26419.1"/>
    <property type="molecule type" value="Genomic_DNA"/>
</dbReference>
<proteinExistence type="predicted"/>
<protein>
    <submittedName>
        <fullName evidence="3">Phosphatase PAP2 family protein</fullName>
    </submittedName>
</protein>
<evidence type="ECO:0000313" key="4">
    <source>
        <dbReference type="Proteomes" id="UP000647339"/>
    </source>
</evidence>
<dbReference type="CDD" id="cd03395">
    <property type="entry name" value="PAP2_like_4"/>
    <property type="match status" value="1"/>
</dbReference>
<keyword evidence="1" id="KW-0812">Transmembrane</keyword>
<reference evidence="4" key="1">
    <citation type="journal article" date="2019" name="Int. J. Syst. Evol. Microbiol.">
        <title>The Global Catalogue of Microorganisms (GCM) 10K type strain sequencing project: providing services to taxonomists for standard genome sequencing and annotation.</title>
        <authorList>
            <consortium name="The Broad Institute Genomics Platform"/>
            <consortium name="The Broad Institute Genome Sequencing Center for Infectious Disease"/>
            <person name="Wu L."/>
            <person name="Ma J."/>
        </authorList>
    </citation>
    <scope>NUCLEOTIDE SEQUENCE [LARGE SCALE GENOMIC DNA]</scope>
    <source>
        <strain evidence="4">CGMCC 1.15407</strain>
    </source>
</reference>
<keyword evidence="1" id="KW-1133">Transmembrane helix</keyword>
<dbReference type="Pfam" id="PF01569">
    <property type="entry name" value="PAP2"/>
    <property type="match status" value="1"/>
</dbReference>
<evidence type="ECO:0000313" key="3">
    <source>
        <dbReference type="EMBL" id="GGF26419.1"/>
    </source>
</evidence>